<dbReference type="AlphaFoldDB" id="A0AAV6FRN9"/>
<comment type="caution">
    <text evidence="2">The sequence shown here is derived from an EMBL/GenBank/DDBJ whole genome shotgun (WGS) entry which is preliminary data.</text>
</comment>
<evidence type="ECO:0000256" key="1">
    <source>
        <dbReference type="SAM" id="MobiDB-lite"/>
    </source>
</evidence>
<name>A0AAV6FRN9_9TELE</name>
<evidence type="ECO:0000313" key="2">
    <source>
        <dbReference type="EMBL" id="KAG5263081.1"/>
    </source>
</evidence>
<feature type="compositionally biased region" description="Polar residues" evidence="1">
    <location>
        <begin position="9"/>
        <end position="22"/>
    </location>
</feature>
<evidence type="ECO:0000313" key="3">
    <source>
        <dbReference type="Proteomes" id="UP000823561"/>
    </source>
</evidence>
<reference evidence="2" key="1">
    <citation type="submission" date="2020-10" db="EMBL/GenBank/DDBJ databases">
        <title>Chromosome-scale genome assembly of the Allis shad, Alosa alosa.</title>
        <authorList>
            <person name="Margot Z."/>
            <person name="Christophe K."/>
            <person name="Cabau C."/>
            <person name="Louis A."/>
            <person name="Berthelot C."/>
            <person name="Parey E."/>
            <person name="Roest Crollius H."/>
            <person name="Montfort J."/>
            <person name="Robinson-Rechavi M."/>
            <person name="Bucao C."/>
            <person name="Bouchez O."/>
            <person name="Gislard M."/>
            <person name="Lluch J."/>
            <person name="Milhes M."/>
            <person name="Lampietro C."/>
            <person name="Lopez Roques C."/>
            <person name="Donnadieu C."/>
            <person name="Braasch I."/>
            <person name="Desvignes T."/>
            <person name="Postlethwait J."/>
            <person name="Bobe J."/>
            <person name="Guiguen Y."/>
        </authorList>
    </citation>
    <scope>NUCLEOTIDE SEQUENCE</scope>
    <source>
        <strain evidence="2">M-15738</strain>
        <tissue evidence="2">Blood</tissue>
    </source>
</reference>
<protein>
    <submittedName>
        <fullName evidence="2">Uncharacterized protein</fullName>
    </submittedName>
</protein>
<dbReference type="EMBL" id="JADWDJ010000022">
    <property type="protein sequence ID" value="KAG5263081.1"/>
    <property type="molecule type" value="Genomic_DNA"/>
</dbReference>
<organism evidence="2 3">
    <name type="scientific">Alosa alosa</name>
    <name type="common">allis shad</name>
    <dbReference type="NCBI Taxonomy" id="278164"/>
    <lineage>
        <taxon>Eukaryota</taxon>
        <taxon>Metazoa</taxon>
        <taxon>Chordata</taxon>
        <taxon>Craniata</taxon>
        <taxon>Vertebrata</taxon>
        <taxon>Euteleostomi</taxon>
        <taxon>Actinopterygii</taxon>
        <taxon>Neopterygii</taxon>
        <taxon>Teleostei</taxon>
        <taxon>Clupei</taxon>
        <taxon>Clupeiformes</taxon>
        <taxon>Clupeoidei</taxon>
        <taxon>Clupeidae</taxon>
        <taxon>Alosa</taxon>
    </lineage>
</organism>
<accession>A0AAV6FRN9</accession>
<gene>
    <name evidence="2" type="ORF">AALO_G00282340</name>
</gene>
<feature type="compositionally biased region" description="Polar residues" evidence="1">
    <location>
        <begin position="48"/>
        <end position="57"/>
    </location>
</feature>
<sequence length="165" mass="17979">MKHYFLSLTAPQSSQRNPSNAEEINGIYAEIQDTDSSADKLQTPPTPTNQRNHQDSSPVISIYTIANQNPEQQPASSQSANQIYESTTEPVDINSLLIYSVATNPMQPTHMPAANQNSETNDTYSLATNPILPTDMSTANKNPENNDTYALATNPILPTDMPAAN</sequence>
<dbReference type="Proteomes" id="UP000823561">
    <property type="component" value="Chromosome 22"/>
</dbReference>
<keyword evidence="3" id="KW-1185">Reference proteome</keyword>
<proteinExistence type="predicted"/>
<feature type="region of interest" description="Disordered" evidence="1">
    <location>
        <begin position="1"/>
        <end position="57"/>
    </location>
</feature>